<evidence type="ECO:0000256" key="11">
    <source>
        <dbReference type="ARBA" id="ARBA00084087"/>
    </source>
</evidence>
<gene>
    <name evidence="14" type="primary">pntA</name>
    <name evidence="14" type="ORF">GCM10007894_11650</name>
</gene>
<dbReference type="AlphaFoldDB" id="A0AA37TMS0"/>
<evidence type="ECO:0000256" key="7">
    <source>
        <dbReference type="ARBA" id="ARBA00023027"/>
    </source>
</evidence>
<dbReference type="InterPro" id="IPR036291">
    <property type="entry name" value="NAD(P)-bd_dom_sf"/>
</dbReference>
<dbReference type="Gene3D" id="3.40.50.720">
    <property type="entry name" value="NAD(P)-binding Rossmann-like Domain"/>
    <property type="match status" value="2"/>
</dbReference>
<dbReference type="CDD" id="cd05304">
    <property type="entry name" value="Rubrum_tdh"/>
    <property type="match status" value="1"/>
</dbReference>
<sequence>MKIGLLKEINAGEKRVALLPVNVAKLVKKGLNVTVEASAGSASGFSDQDYQDAGASIAERDQVMADAQVIICVSCKDQQAEQVNSQLRKDQWLIATMDPLARAQQVAEYANTGVTALALELVPRITRAQSMDVLSSMATIAGYKAVLIAAEKAPRLFPMMMTAAGTLKPARVFIMGVGVAGLQACATAKRLGAVVEAYDIRPAAREQIISVGARPVELNLEDSATETKGGYATEQTDDFIARQQAAMADVLAQQDVVITTAAIPGRPAPKLITAAMVEKMKPGTVIVDLAAETGGNCELTELDQVIESNGVTIIGPSNMASMAATHASQMFATNIENLLNLMIEDSSLTLDFEDEIIKETTVSHQGEIISPRLRDVLGLNSNNEVSR</sequence>
<evidence type="ECO:0000259" key="13">
    <source>
        <dbReference type="SMART" id="SM01003"/>
    </source>
</evidence>
<keyword evidence="5" id="KW-0521">NADP</keyword>
<evidence type="ECO:0000313" key="14">
    <source>
        <dbReference type="EMBL" id="GLS83188.1"/>
    </source>
</evidence>
<organism evidence="14 15">
    <name type="scientific">Paraferrimonas haliotis</name>
    <dbReference type="NCBI Taxonomy" id="2013866"/>
    <lineage>
        <taxon>Bacteria</taxon>
        <taxon>Pseudomonadati</taxon>
        <taxon>Pseudomonadota</taxon>
        <taxon>Gammaproteobacteria</taxon>
        <taxon>Alteromonadales</taxon>
        <taxon>Ferrimonadaceae</taxon>
        <taxon>Paraferrimonas</taxon>
    </lineage>
</organism>
<keyword evidence="15" id="KW-1185">Reference proteome</keyword>
<comment type="caution">
    <text evidence="14">The sequence shown here is derived from an EMBL/GenBank/DDBJ whole genome shotgun (WGS) entry which is preliminary data.</text>
</comment>
<evidence type="ECO:0000256" key="8">
    <source>
        <dbReference type="ARBA" id="ARBA00048202"/>
    </source>
</evidence>
<reference evidence="14 15" key="1">
    <citation type="journal article" date="2014" name="Int. J. Syst. Evol. Microbiol.">
        <title>Complete genome sequence of Corynebacterium casei LMG S-19264T (=DSM 44701T), isolated from a smear-ripened cheese.</title>
        <authorList>
            <consortium name="US DOE Joint Genome Institute (JGI-PGF)"/>
            <person name="Walter F."/>
            <person name="Albersmeier A."/>
            <person name="Kalinowski J."/>
            <person name="Ruckert C."/>
        </authorList>
    </citation>
    <scope>NUCLEOTIDE SEQUENCE [LARGE SCALE GENOMIC DNA]</scope>
    <source>
        <strain evidence="14 15">NBRC 112785</strain>
    </source>
</reference>
<dbReference type="InterPro" id="IPR007698">
    <property type="entry name" value="AlaDH/PNT_NAD(H)-bd"/>
</dbReference>
<feature type="domain" description="Alanine dehydrogenase/pyridine nucleotide transhydrogenase NAD(H)-binding" evidence="12">
    <location>
        <begin position="150"/>
        <end position="315"/>
    </location>
</feature>
<evidence type="ECO:0000256" key="1">
    <source>
        <dbReference type="ARBA" id="ARBA00003943"/>
    </source>
</evidence>
<evidence type="ECO:0000256" key="6">
    <source>
        <dbReference type="ARBA" id="ARBA00022967"/>
    </source>
</evidence>
<dbReference type="SUPFAM" id="SSF51735">
    <property type="entry name" value="NAD(P)-binding Rossmann-fold domains"/>
    <property type="match status" value="1"/>
</dbReference>
<evidence type="ECO:0000313" key="15">
    <source>
        <dbReference type="Proteomes" id="UP001157439"/>
    </source>
</evidence>
<dbReference type="SMART" id="SM01002">
    <property type="entry name" value="AlaDh_PNT_C"/>
    <property type="match status" value="1"/>
</dbReference>
<dbReference type="Pfam" id="PF01262">
    <property type="entry name" value="AlaDh_PNT_C"/>
    <property type="match status" value="1"/>
</dbReference>
<evidence type="ECO:0000256" key="3">
    <source>
        <dbReference type="ARBA" id="ARBA00012943"/>
    </source>
</evidence>
<evidence type="ECO:0000256" key="9">
    <source>
        <dbReference type="ARBA" id="ARBA00071353"/>
    </source>
</evidence>
<dbReference type="SUPFAM" id="SSF52283">
    <property type="entry name" value="Formate/glycerate dehydrogenase catalytic domain-like"/>
    <property type="match status" value="1"/>
</dbReference>
<dbReference type="RefSeq" id="WP_095497251.1">
    <property type="nucleotide sequence ID" value="NZ_BSPO01000002.1"/>
</dbReference>
<evidence type="ECO:0000256" key="5">
    <source>
        <dbReference type="ARBA" id="ARBA00022857"/>
    </source>
</evidence>
<accession>A0AA37TMS0</accession>
<feature type="domain" description="Alanine dehydrogenase/pyridine nucleotide transhydrogenase N-terminal" evidence="13">
    <location>
        <begin position="4"/>
        <end position="141"/>
    </location>
</feature>
<proteinExistence type="inferred from homology"/>
<comment type="catalytic activity">
    <reaction evidence="8">
        <text>NAD(+) + NADPH + H(+)(in) = NADH + NADP(+) + H(+)(out)</text>
        <dbReference type="Rhea" id="RHEA:47992"/>
        <dbReference type="ChEBI" id="CHEBI:15378"/>
        <dbReference type="ChEBI" id="CHEBI:57540"/>
        <dbReference type="ChEBI" id="CHEBI:57783"/>
        <dbReference type="ChEBI" id="CHEBI:57945"/>
        <dbReference type="ChEBI" id="CHEBI:58349"/>
        <dbReference type="EC" id="7.1.1.1"/>
    </reaction>
</comment>
<dbReference type="GO" id="GO:0016491">
    <property type="term" value="F:oxidoreductase activity"/>
    <property type="evidence" value="ECO:0007669"/>
    <property type="project" value="InterPro"/>
</dbReference>
<dbReference type="InterPro" id="IPR008143">
    <property type="entry name" value="Ala_DH/PNT_CS2"/>
</dbReference>
<comment type="function">
    <text evidence="1">The transhydrogenation between NADH and NADP is coupled to respiration and ATP hydrolysis and functions as a proton pump across the membrane.</text>
</comment>
<dbReference type="EC" id="7.1.1.1" evidence="3"/>
<evidence type="ECO:0000259" key="12">
    <source>
        <dbReference type="SMART" id="SM01002"/>
    </source>
</evidence>
<dbReference type="GO" id="GO:0008750">
    <property type="term" value="F:proton-translocating NAD(P)+ transhydrogenase activity"/>
    <property type="evidence" value="ECO:0007669"/>
    <property type="project" value="UniProtKB-EC"/>
</dbReference>
<dbReference type="Proteomes" id="UP001157439">
    <property type="component" value="Unassembled WGS sequence"/>
</dbReference>
<keyword evidence="4" id="KW-0547">Nucleotide-binding</keyword>
<dbReference type="GO" id="GO:0005886">
    <property type="term" value="C:plasma membrane"/>
    <property type="evidence" value="ECO:0007669"/>
    <property type="project" value="TreeGrafter"/>
</dbReference>
<name>A0AA37TMS0_9GAMM</name>
<dbReference type="PROSITE" id="PS00837">
    <property type="entry name" value="ALADH_PNT_2"/>
    <property type="match status" value="1"/>
</dbReference>
<comment type="similarity">
    <text evidence="2">Belongs to the AlaDH/PNT family.</text>
</comment>
<dbReference type="GO" id="GO:0006740">
    <property type="term" value="P:NADPH regeneration"/>
    <property type="evidence" value="ECO:0007669"/>
    <property type="project" value="TreeGrafter"/>
</dbReference>
<dbReference type="InterPro" id="IPR007886">
    <property type="entry name" value="AlaDH/PNT_N"/>
</dbReference>
<dbReference type="SMART" id="SM01003">
    <property type="entry name" value="AlaDh_PNT_N"/>
    <property type="match status" value="1"/>
</dbReference>
<protein>
    <recommendedName>
        <fullName evidence="9">NAD(P) transhydrogenase subunit alpha part 1</fullName>
        <ecNumber evidence="3">7.1.1.1</ecNumber>
    </recommendedName>
    <alternativeName>
        <fullName evidence="11">Nicotinamide nucleotide transhydrogenase subunit alpha 1</fullName>
    </alternativeName>
    <alternativeName>
        <fullName evidence="10">Pyridine nucleotide transhydrogenase subunit alpha 1</fullName>
    </alternativeName>
</protein>
<dbReference type="PANTHER" id="PTHR10160">
    <property type="entry name" value="NAD(P) TRANSHYDROGENASE"/>
    <property type="match status" value="1"/>
</dbReference>
<evidence type="ECO:0000256" key="4">
    <source>
        <dbReference type="ARBA" id="ARBA00022741"/>
    </source>
</evidence>
<keyword evidence="6" id="KW-1278">Translocase</keyword>
<evidence type="ECO:0000256" key="10">
    <source>
        <dbReference type="ARBA" id="ARBA00076996"/>
    </source>
</evidence>
<evidence type="ECO:0000256" key="2">
    <source>
        <dbReference type="ARBA" id="ARBA00005689"/>
    </source>
</evidence>
<dbReference type="GO" id="GO:0050661">
    <property type="term" value="F:NADP binding"/>
    <property type="evidence" value="ECO:0007669"/>
    <property type="project" value="TreeGrafter"/>
</dbReference>
<dbReference type="Pfam" id="PF05222">
    <property type="entry name" value="AlaDh_PNT_N"/>
    <property type="match status" value="1"/>
</dbReference>
<dbReference type="PANTHER" id="PTHR10160:SF19">
    <property type="entry name" value="PROTON-TRANSLOCATING NAD(P)(+) TRANSHYDROGENASE"/>
    <property type="match status" value="1"/>
</dbReference>
<dbReference type="FunFam" id="3.40.50.720:FF:000188">
    <property type="entry name" value="NAD(P) transhydrogenase alpha subunit 1"/>
    <property type="match status" value="1"/>
</dbReference>
<keyword evidence="7" id="KW-0520">NAD</keyword>
<dbReference type="EMBL" id="BSPO01000002">
    <property type="protein sequence ID" value="GLS83188.1"/>
    <property type="molecule type" value="Genomic_DNA"/>
</dbReference>
<dbReference type="NCBIfam" id="NF006942">
    <property type="entry name" value="PRK09424.1"/>
    <property type="match status" value="1"/>
</dbReference>